<comment type="caution">
    <text evidence="8">The sequence shown here is derived from an EMBL/GenBank/DDBJ whole genome shotgun (WGS) entry which is preliminary data.</text>
</comment>
<dbReference type="InterPro" id="IPR007248">
    <property type="entry name" value="Mpv17_PMP22"/>
</dbReference>
<evidence type="ECO:0000256" key="5">
    <source>
        <dbReference type="ARBA" id="ARBA00023136"/>
    </source>
</evidence>
<dbReference type="SUPFAM" id="SSF141571">
    <property type="entry name" value="Pentapeptide repeat-like"/>
    <property type="match status" value="1"/>
</dbReference>
<proteinExistence type="inferred from homology"/>
<comment type="subcellular location">
    <subcellularLocation>
        <location evidence="1">Membrane</location>
        <topology evidence="1">Multi-pass membrane protein</topology>
    </subcellularLocation>
</comment>
<name>A0ABP1FHJ8_9CHLO</name>
<dbReference type="Pfam" id="PF00805">
    <property type="entry name" value="Pentapeptide"/>
    <property type="match status" value="2"/>
</dbReference>
<dbReference type="PANTHER" id="PTHR11266:SF80">
    <property type="entry name" value="PEROXISOMAL MEMBRANE PROTEIN 2"/>
    <property type="match status" value="1"/>
</dbReference>
<dbReference type="Proteomes" id="UP001497392">
    <property type="component" value="Unassembled WGS sequence"/>
</dbReference>
<dbReference type="Pfam" id="PF04117">
    <property type="entry name" value="Mpv17_PMP22"/>
    <property type="match status" value="1"/>
</dbReference>
<feature type="transmembrane region" description="Helical" evidence="7">
    <location>
        <begin position="362"/>
        <end position="382"/>
    </location>
</feature>
<evidence type="ECO:0000256" key="7">
    <source>
        <dbReference type="SAM" id="Phobius"/>
    </source>
</evidence>
<evidence type="ECO:0000256" key="3">
    <source>
        <dbReference type="ARBA" id="ARBA00022692"/>
    </source>
</evidence>
<dbReference type="PANTHER" id="PTHR11266">
    <property type="entry name" value="PEROXISOMAL MEMBRANE PROTEIN 2, PXMP2 MPV17"/>
    <property type="match status" value="1"/>
</dbReference>
<evidence type="ECO:0000313" key="8">
    <source>
        <dbReference type="EMBL" id="CAL5219415.1"/>
    </source>
</evidence>
<evidence type="ECO:0000256" key="1">
    <source>
        <dbReference type="ARBA" id="ARBA00004141"/>
    </source>
</evidence>
<keyword evidence="4 7" id="KW-1133">Transmembrane helix</keyword>
<keyword evidence="3 7" id="KW-0812">Transmembrane</keyword>
<sequence>MQIAFRAHCGRPHGQQQRRSIRPVMAASQQSPEGKGPALIAAAAMAAAAALSPLNASAISGGGGTGTGIPLTYQDLTGKDFKGQKLYKADLRGTNFSKADMKGISLFGAFCKDAKFNGADLSNADLESVDFEGADLSEAVLEGAQVTNARFKNVKSIAGSDWTDVILRKDQQTMLCKIATGTNPKTGAKLPATHAEASKAHKHQRRQRGFGLWDYYNRQLSKSPVITKGLTCFIGAVIGDSLAQWFTGLPYDILRNLRMSVYGLIIGGPSGHYWHQFLEAYILPKRPTSRAAVICKLLVDQLVFAPVSTIMLFAALEVMKGTPEQVPIVIQDKLWPTMKANWVVWPLANFVAFRFLHQDVRILYANIIGIMWCAYVSLVFYAKPHQLPVMTDALP</sequence>
<dbReference type="EMBL" id="CAXHTA020000002">
    <property type="protein sequence ID" value="CAL5219415.1"/>
    <property type="molecule type" value="Genomic_DNA"/>
</dbReference>
<reference evidence="8 9" key="1">
    <citation type="submission" date="2024-06" db="EMBL/GenBank/DDBJ databases">
        <authorList>
            <person name="Kraege A."/>
            <person name="Thomma B."/>
        </authorList>
    </citation>
    <scope>NUCLEOTIDE SEQUENCE [LARGE SCALE GENOMIC DNA]</scope>
</reference>
<evidence type="ECO:0000256" key="2">
    <source>
        <dbReference type="ARBA" id="ARBA00006824"/>
    </source>
</evidence>
<evidence type="ECO:0000256" key="6">
    <source>
        <dbReference type="SAM" id="MobiDB-lite"/>
    </source>
</evidence>
<keyword evidence="9" id="KW-1185">Reference proteome</keyword>
<feature type="region of interest" description="Disordered" evidence="6">
    <location>
        <begin position="1"/>
        <end position="32"/>
    </location>
</feature>
<organism evidence="8 9">
    <name type="scientific">Coccomyxa viridis</name>
    <dbReference type="NCBI Taxonomy" id="1274662"/>
    <lineage>
        <taxon>Eukaryota</taxon>
        <taxon>Viridiplantae</taxon>
        <taxon>Chlorophyta</taxon>
        <taxon>core chlorophytes</taxon>
        <taxon>Trebouxiophyceae</taxon>
        <taxon>Trebouxiophyceae incertae sedis</taxon>
        <taxon>Coccomyxaceae</taxon>
        <taxon>Coccomyxa</taxon>
    </lineage>
</organism>
<evidence type="ECO:0000313" key="9">
    <source>
        <dbReference type="Proteomes" id="UP001497392"/>
    </source>
</evidence>
<dbReference type="InterPro" id="IPR001646">
    <property type="entry name" value="5peptide_repeat"/>
</dbReference>
<protein>
    <submittedName>
        <fullName evidence="8">G1243 protein</fullName>
    </submittedName>
</protein>
<gene>
    <name evidence="8" type="primary">g1243</name>
    <name evidence="8" type="ORF">VP750_LOCUS1074</name>
</gene>
<dbReference type="Gene3D" id="2.160.20.80">
    <property type="entry name" value="E3 ubiquitin-protein ligase SopA"/>
    <property type="match status" value="1"/>
</dbReference>
<accession>A0ABP1FHJ8</accession>
<comment type="similarity">
    <text evidence="2">Belongs to the peroxisomal membrane protein PXMP2/4 family.</text>
</comment>
<keyword evidence="5 7" id="KW-0472">Membrane</keyword>
<evidence type="ECO:0000256" key="4">
    <source>
        <dbReference type="ARBA" id="ARBA00022989"/>
    </source>
</evidence>